<organism evidence="1 2">
    <name type="scientific">Rhabditophanes sp. KR3021</name>
    <dbReference type="NCBI Taxonomy" id="114890"/>
    <lineage>
        <taxon>Eukaryota</taxon>
        <taxon>Metazoa</taxon>
        <taxon>Ecdysozoa</taxon>
        <taxon>Nematoda</taxon>
        <taxon>Chromadorea</taxon>
        <taxon>Rhabditida</taxon>
        <taxon>Tylenchina</taxon>
        <taxon>Panagrolaimomorpha</taxon>
        <taxon>Strongyloidoidea</taxon>
        <taxon>Alloionematidae</taxon>
        <taxon>Rhabditophanes</taxon>
    </lineage>
</organism>
<accession>A0AC35TIS4</accession>
<proteinExistence type="predicted"/>
<evidence type="ECO:0000313" key="1">
    <source>
        <dbReference type="Proteomes" id="UP000095286"/>
    </source>
</evidence>
<protein>
    <submittedName>
        <fullName evidence="2">Dynactin subunit 2</fullName>
    </submittedName>
</protein>
<name>A0AC35TIS4_9BILA</name>
<dbReference type="Proteomes" id="UP000095286">
    <property type="component" value="Unplaced"/>
</dbReference>
<evidence type="ECO:0000313" key="2">
    <source>
        <dbReference type="WBParaSite" id="RSKR_0000104800.1"/>
    </source>
</evidence>
<sequence>MISAYEAKEEVWESEDVSFPEKEVEEETFASEGIEKIHIDIEEARRKFKGRLLDASTVDFSDPFTRARNRGYGGGKYVLEILGSTCDKSTETIDQKFNRLYLEINELTEQIEREKESGSDDYKASVNKNHVDILNDLIQSVAAEKSKCDGDVTEKHSEKELPKKVASEKRNKNDVAYISELESRIAQLEKAIGKTDMKNNEVPLVNILKNIQARVDSLNIQHSSIIEKKWTDIASSINNSSKISSEVLEDSKNIEKLNKLYELTGKWDSACDNLPTLVKRLRTLCALHEQSASFAGKLSNLELLQSTIQNQLKTDEENNAGFNKQFSAAISDILARLDKLKSK</sequence>
<dbReference type="WBParaSite" id="RSKR_0000104800.1">
    <property type="protein sequence ID" value="RSKR_0000104800.1"/>
    <property type="gene ID" value="RSKR_0000104800"/>
</dbReference>
<reference evidence="2" key="1">
    <citation type="submission" date="2016-11" db="UniProtKB">
        <authorList>
            <consortium name="WormBaseParasite"/>
        </authorList>
    </citation>
    <scope>IDENTIFICATION</scope>
    <source>
        <strain evidence="2">KR3021</strain>
    </source>
</reference>